<feature type="domain" description="PilZ" evidence="1">
    <location>
        <begin position="56"/>
        <end position="147"/>
    </location>
</feature>
<dbReference type="Pfam" id="PF07238">
    <property type="entry name" value="PilZ"/>
    <property type="match status" value="1"/>
</dbReference>
<gene>
    <name evidence="2" type="ORF">dnl_61500</name>
</gene>
<reference evidence="2" key="1">
    <citation type="journal article" date="2021" name="Microb. Physiol.">
        <title>Proteogenomic Insights into the Physiology of Marine, Sulfate-Reducing, Filamentous Desulfonema limicola and Desulfonema magnum.</title>
        <authorList>
            <person name="Schnaars V."/>
            <person name="Wohlbrand L."/>
            <person name="Scheve S."/>
            <person name="Hinrichs C."/>
            <person name="Reinhardt R."/>
            <person name="Rabus R."/>
        </authorList>
    </citation>
    <scope>NUCLEOTIDE SEQUENCE</scope>
    <source>
        <strain evidence="2">5ac10</strain>
    </source>
</reference>
<evidence type="ECO:0000259" key="1">
    <source>
        <dbReference type="Pfam" id="PF07238"/>
    </source>
</evidence>
<dbReference type="AlphaFoldDB" id="A0A975BED2"/>
<sequence length="161" mass="18443">MEEKKVFINDEGIAVVTCPECNTSKNMDARKYRKLNKAVRAKVKCKCGNVFPVLLERRKYFRKSVNLQGKYIIPGEKSSGTMKVEDLSRTGLHFKVNLPPRFKVDDKIVVEFHLDDKKNTFISKQAVIRTISGMNIGAEFNTVSSSDIEYDKAIGFYMMYN</sequence>
<dbReference type="InterPro" id="IPR009875">
    <property type="entry name" value="PilZ_domain"/>
</dbReference>
<name>A0A975BED2_9BACT</name>
<organism evidence="2 3">
    <name type="scientific">Desulfonema limicola</name>
    <dbReference type="NCBI Taxonomy" id="45656"/>
    <lineage>
        <taxon>Bacteria</taxon>
        <taxon>Pseudomonadati</taxon>
        <taxon>Thermodesulfobacteriota</taxon>
        <taxon>Desulfobacteria</taxon>
        <taxon>Desulfobacterales</taxon>
        <taxon>Desulfococcaceae</taxon>
        <taxon>Desulfonema</taxon>
    </lineage>
</organism>
<dbReference type="Proteomes" id="UP000663720">
    <property type="component" value="Chromosome"/>
</dbReference>
<dbReference type="RefSeq" id="WP_207689537.1">
    <property type="nucleotide sequence ID" value="NZ_CP061799.1"/>
</dbReference>
<evidence type="ECO:0000313" key="3">
    <source>
        <dbReference type="Proteomes" id="UP000663720"/>
    </source>
</evidence>
<dbReference type="GO" id="GO:0035438">
    <property type="term" value="F:cyclic-di-GMP binding"/>
    <property type="evidence" value="ECO:0007669"/>
    <property type="project" value="InterPro"/>
</dbReference>
<dbReference type="SUPFAM" id="SSF141371">
    <property type="entry name" value="PilZ domain-like"/>
    <property type="match status" value="1"/>
</dbReference>
<dbReference type="KEGG" id="dli:dnl_61500"/>
<keyword evidence="3" id="KW-1185">Reference proteome</keyword>
<accession>A0A975BED2</accession>
<evidence type="ECO:0000313" key="2">
    <source>
        <dbReference type="EMBL" id="QTA83735.1"/>
    </source>
</evidence>
<proteinExistence type="predicted"/>
<protein>
    <submittedName>
        <fullName evidence="2">PilZ domain-containing protein</fullName>
    </submittedName>
</protein>
<dbReference type="EMBL" id="CP061799">
    <property type="protein sequence ID" value="QTA83735.1"/>
    <property type="molecule type" value="Genomic_DNA"/>
</dbReference>
<dbReference type="Gene3D" id="2.40.10.220">
    <property type="entry name" value="predicted glycosyltransferase like domains"/>
    <property type="match status" value="1"/>
</dbReference>